<dbReference type="AlphaFoldDB" id="A0A4V2ESI2"/>
<feature type="region of interest" description="Disordered" evidence="1">
    <location>
        <begin position="41"/>
        <end position="230"/>
    </location>
</feature>
<feature type="compositionally biased region" description="Pro residues" evidence="1">
    <location>
        <begin position="201"/>
        <end position="217"/>
    </location>
</feature>
<sequence length="273" mass="27529">MDETVRDKRAAMRRAVSRTLLVFGATIAGTAAAWAFSSATAAADERVAPAPAPVQAPASFPGAPAAPAEAPDLDRLPEKFAPPADAPKLTPESLADAGERLADAAEKFADRLDPGRIDPAKPVPGVPAMPGTGEQEQPRLPAPVDSPQWTPQAFPVPTASTLGLPASVQARPADAPSVHFGQYDDGGTPRRGPPSLDAPVVPAPVLPGEPTPSPLDKPIPAGNGGTAQTVDHTPVATQSIVDGLATPARHGTAPVVGGPAPADRGAQPGVTPD</sequence>
<organism evidence="3 4">
    <name type="scientific">Herbihabitans rhizosphaerae</name>
    <dbReference type="NCBI Taxonomy" id="1872711"/>
    <lineage>
        <taxon>Bacteria</taxon>
        <taxon>Bacillati</taxon>
        <taxon>Actinomycetota</taxon>
        <taxon>Actinomycetes</taxon>
        <taxon>Pseudonocardiales</taxon>
        <taxon>Pseudonocardiaceae</taxon>
        <taxon>Herbihabitans</taxon>
    </lineage>
</organism>
<gene>
    <name evidence="3" type="ORF">EV193_105221</name>
</gene>
<evidence type="ECO:0000313" key="4">
    <source>
        <dbReference type="Proteomes" id="UP000294257"/>
    </source>
</evidence>
<dbReference type="Proteomes" id="UP000294257">
    <property type="component" value="Unassembled WGS sequence"/>
</dbReference>
<feature type="chain" id="PRO_5020224224" evidence="2">
    <location>
        <begin position="36"/>
        <end position="273"/>
    </location>
</feature>
<accession>A0A4V2ESI2</accession>
<proteinExistence type="predicted"/>
<feature type="region of interest" description="Disordered" evidence="1">
    <location>
        <begin position="247"/>
        <end position="273"/>
    </location>
</feature>
<feature type="compositionally biased region" description="Low complexity" evidence="1">
    <location>
        <begin position="53"/>
        <end position="70"/>
    </location>
</feature>
<keyword evidence="2" id="KW-0732">Signal</keyword>
<feature type="signal peptide" evidence="2">
    <location>
        <begin position="1"/>
        <end position="35"/>
    </location>
</feature>
<evidence type="ECO:0000256" key="1">
    <source>
        <dbReference type="SAM" id="MobiDB-lite"/>
    </source>
</evidence>
<dbReference type="RefSeq" id="WP_130345128.1">
    <property type="nucleotide sequence ID" value="NZ_SGWQ01000005.1"/>
</dbReference>
<protein>
    <submittedName>
        <fullName evidence="3">Uncharacterized protein</fullName>
    </submittedName>
</protein>
<comment type="caution">
    <text evidence="3">The sequence shown here is derived from an EMBL/GenBank/DDBJ whole genome shotgun (WGS) entry which is preliminary data.</text>
</comment>
<dbReference type="EMBL" id="SGWQ01000005">
    <property type="protein sequence ID" value="RZS37663.1"/>
    <property type="molecule type" value="Genomic_DNA"/>
</dbReference>
<reference evidence="3 4" key="1">
    <citation type="submission" date="2019-02" db="EMBL/GenBank/DDBJ databases">
        <title>Genomic Encyclopedia of Type Strains, Phase IV (KMG-IV): sequencing the most valuable type-strain genomes for metagenomic binning, comparative biology and taxonomic classification.</title>
        <authorList>
            <person name="Goeker M."/>
        </authorList>
    </citation>
    <scope>NUCLEOTIDE SEQUENCE [LARGE SCALE GENOMIC DNA]</scope>
    <source>
        <strain evidence="3 4">DSM 101727</strain>
    </source>
</reference>
<evidence type="ECO:0000256" key="2">
    <source>
        <dbReference type="SAM" id="SignalP"/>
    </source>
</evidence>
<name>A0A4V2ESI2_9PSEU</name>
<evidence type="ECO:0000313" key="3">
    <source>
        <dbReference type="EMBL" id="RZS37663.1"/>
    </source>
</evidence>
<keyword evidence="4" id="KW-1185">Reference proteome</keyword>
<feature type="compositionally biased region" description="Basic and acidic residues" evidence="1">
    <location>
        <begin position="97"/>
        <end position="119"/>
    </location>
</feature>